<dbReference type="Gene3D" id="1.10.10.10">
    <property type="entry name" value="Winged helix-like DNA-binding domain superfamily/Winged helix DNA-binding domain"/>
    <property type="match status" value="1"/>
</dbReference>
<reference evidence="2 3" key="1">
    <citation type="submission" date="2017-09" db="EMBL/GenBank/DDBJ databases">
        <title>Sphingomonas panjinensis sp.nov., isolated from oil-contaminated soil.</title>
        <authorList>
            <person name="Wang L."/>
            <person name="Chen L."/>
        </authorList>
    </citation>
    <scope>NUCLEOTIDE SEQUENCE [LARGE SCALE GENOMIC DNA]</scope>
    <source>
        <strain evidence="2 3">FW-11</strain>
    </source>
</reference>
<dbReference type="InterPro" id="IPR036388">
    <property type="entry name" value="WH-like_DNA-bd_sf"/>
</dbReference>
<dbReference type="RefSeq" id="WP_107966887.1">
    <property type="nucleotide sequence ID" value="NZ_NWBU01000005.1"/>
</dbReference>
<dbReference type="SUPFAM" id="SSF46785">
    <property type="entry name" value="Winged helix' DNA-binding domain"/>
    <property type="match status" value="1"/>
</dbReference>
<dbReference type="PANTHER" id="PTHR33169">
    <property type="entry name" value="PADR-FAMILY TRANSCRIPTIONAL REGULATOR"/>
    <property type="match status" value="1"/>
</dbReference>
<sequence length="120" mass="13414">MSDAATARFKRGAAEALRQELRRGTLVLAALAVLREERNGTAVREALAAGGVDIEDGALYPMLRRLEEQGMLTSEWRLEGSRNKRFYILTELGASTYASLVDEWQRQTAGLQHLIRKVEP</sequence>
<organism evidence="2 3">
    <name type="scientific">Sphingomonas oleivorans</name>
    <dbReference type="NCBI Taxonomy" id="1735121"/>
    <lineage>
        <taxon>Bacteria</taxon>
        <taxon>Pseudomonadati</taxon>
        <taxon>Pseudomonadota</taxon>
        <taxon>Alphaproteobacteria</taxon>
        <taxon>Sphingomonadales</taxon>
        <taxon>Sphingomonadaceae</taxon>
        <taxon>Sphingomonas</taxon>
    </lineage>
</organism>
<evidence type="ECO:0000313" key="3">
    <source>
        <dbReference type="Proteomes" id="UP000244162"/>
    </source>
</evidence>
<gene>
    <name evidence="2" type="ORF">CLG96_05445</name>
</gene>
<accession>A0A2T5FZC3</accession>
<dbReference type="PANTHER" id="PTHR33169:SF14">
    <property type="entry name" value="TRANSCRIPTIONAL REGULATOR RV3488"/>
    <property type="match status" value="1"/>
</dbReference>
<dbReference type="InterPro" id="IPR005149">
    <property type="entry name" value="Tscrpt_reg_PadR_N"/>
</dbReference>
<dbReference type="InterPro" id="IPR052509">
    <property type="entry name" value="Metal_resp_DNA-bind_regulator"/>
</dbReference>
<dbReference type="EMBL" id="NWBU01000005">
    <property type="protein sequence ID" value="PTQ12025.1"/>
    <property type="molecule type" value="Genomic_DNA"/>
</dbReference>
<name>A0A2T5FZC3_9SPHN</name>
<protein>
    <submittedName>
        <fullName evidence="2">PadR family transcriptional regulator</fullName>
    </submittedName>
</protein>
<proteinExistence type="predicted"/>
<dbReference type="AlphaFoldDB" id="A0A2T5FZC3"/>
<keyword evidence="3" id="KW-1185">Reference proteome</keyword>
<feature type="domain" description="Transcription regulator PadR N-terminal" evidence="1">
    <location>
        <begin position="31"/>
        <end position="97"/>
    </location>
</feature>
<dbReference type="Proteomes" id="UP000244162">
    <property type="component" value="Unassembled WGS sequence"/>
</dbReference>
<dbReference type="OrthoDB" id="3186544at2"/>
<dbReference type="Pfam" id="PF03551">
    <property type="entry name" value="PadR"/>
    <property type="match status" value="1"/>
</dbReference>
<dbReference type="InterPro" id="IPR036390">
    <property type="entry name" value="WH_DNA-bd_sf"/>
</dbReference>
<evidence type="ECO:0000259" key="1">
    <source>
        <dbReference type="Pfam" id="PF03551"/>
    </source>
</evidence>
<evidence type="ECO:0000313" key="2">
    <source>
        <dbReference type="EMBL" id="PTQ12025.1"/>
    </source>
</evidence>
<comment type="caution">
    <text evidence="2">The sequence shown here is derived from an EMBL/GenBank/DDBJ whole genome shotgun (WGS) entry which is preliminary data.</text>
</comment>